<organism evidence="1 2">
    <name type="scientific">Arthrobotrys conoides</name>
    <dbReference type="NCBI Taxonomy" id="74498"/>
    <lineage>
        <taxon>Eukaryota</taxon>
        <taxon>Fungi</taxon>
        <taxon>Dikarya</taxon>
        <taxon>Ascomycota</taxon>
        <taxon>Pezizomycotina</taxon>
        <taxon>Orbiliomycetes</taxon>
        <taxon>Orbiliales</taxon>
        <taxon>Orbiliaceae</taxon>
        <taxon>Arthrobotrys</taxon>
    </lineage>
</organism>
<dbReference type="AlphaFoldDB" id="A0AAN8NGB9"/>
<dbReference type="EMBL" id="JAVHJM010000013">
    <property type="protein sequence ID" value="KAK6499473.1"/>
    <property type="molecule type" value="Genomic_DNA"/>
</dbReference>
<accession>A0AAN8NGB9</accession>
<proteinExistence type="predicted"/>
<evidence type="ECO:0000313" key="1">
    <source>
        <dbReference type="EMBL" id="KAK6499473.1"/>
    </source>
</evidence>
<reference evidence="1 2" key="1">
    <citation type="submission" date="2019-10" db="EMBL/GenBank/DDBJ databases">
        <authorList>
            <person name="Palmer J.M."/>
        </authorList>
    </citation>
    <scope>NUCLEOTIDE SEQUENCE [LARGE SCALE GENOMIC DNA]</scope>
    <source>
        <strain evidence="1 2">TWF506</strain>
    </source>
</reference>
<dbReference type="Proteomes" id="UP001307849">
    <property type="component" value="Unassembled WGS sequence"/>
</dbReference>
<protein>
    <submittedName>
        <fullName evidence="1">Uncharacterized protein</fullName>
    </submittedName>
</protein>
<sequence length="159" mass="17902">MVVQIARIINVCKDNGIIFYNSEKVTEITLPASGHDIFTESPCSPRILQNIPWKSSNHKMTITIQEPADGKDHVVSIIDDNYAFSLNGKRIGDLHHFEKGVNPNGLLLVVSECPDDPHHHFGLAIYKAEDWLEFEGNDIDSWQMRKLLHMSPVATLGGW</sequence>
<comment type="caution">
    <text evidence="1">The sequence shown here is derived from an EMBL/GenBank/DDBJ whole genome shotgun (WGS) entry which is preliminary data.</text>
</comment>
<name>A0AAN8NGB9_9PEZI</name>
<keyword evidence="2" id="KW-1185">Reference proteome</keyword>
<gene>
    <name evidence="1" type="ORF">TWF506_004103</name>
</gene>
<evidence type="ECO:0000313" key="2">
    <source>
        <dbReference type="Proteomes" id="UP001307849"/>
    </source>
</evidence>